<feature type="domain" description="ABC-2 type transporter transmembrane" evidence="6">
    <location>
        <begin position="49"/>
        <end position="114"/>
    </location>
</feature>
<comment type="subcellular location">
    <subcellularLocation>
        <location evidence="1">Membrane</location>
        <topology evidence="1">Multi-pass membrane protein</topology>
    </subcellularLocation>
</comment>
<sequence length="127" mass="13916">KLTVRTPRFTIMLFIYIAILSVGTLLFYNSYSNEIYASGLNMQGSVMLYIGMAVAQAVLLMFIVPSLTSTSICSEKEKQTLDILLSTRLSPFQIIIGKLLASSLKVIMLIVCTIPLYAVCALIGGVR</sequence>
<keyword evidence="3 5" id="KW-1133">Transmembrane helix</keyword>
<evidence type="ECO:0000313" key="8">
    <source>
        <dbReference type="Proteomes" id="UP001288944"/>
    </source>
</evidence>
<accession>A0AAW9KMS1</accession>
<reference evidence="7" key="1">
    <citation type="submission" date="2019-11" db="EMBL/GenBank/DDBJ databases">
        <title>Characterization of Clostridium perfringens isolates from swine manure treated agricultural soils.</title>
        <authorList>
            <person name="Wushke S.T."/>
        </authorList>
    </citation>
    <scope>NUCLEOTIDE SEQUENCE</scope>
    <source>
        <strain evidence="7">X62</strain>
    </source>
</reference>
<dbReference type="GO" id="GO:0016020">
    <property type="term" value="C:membrane"/>
    <property type="evidence" value="ECO:0007669"/>
    <property type="project" value="UniProtKB-SubCell"/>
</dbReference>
<name>A0AAW9KMS1_CLOPF</name>
<feature type="transmembrane region" description="Helical" evidence="5">
    <location>
        <begin position="106"/>
        <end position="126"/>
    </location>
</feature>
<dbReference type="GO" id="GO:0140359">
    <property type="term" value="F:ABC-type transporter activity"/>
    <property type="evidence" value="ECO:0007669"/>
    <property type="project" value="InterPro"/>
</dbReference>
<keyword evidence="4 5" id="KW-0472">Membrane</keyword>
<proteinExistence type="predicted"/>
<feature type="transmembrane region" description="Helical" evidence="5">
    <location>
        <begin position="48"/>
        <end position="68"/>
    </location>
</feature>
<feature type="transmembrane region" description="Helical" evidence="5">
    <location>
        <begin position="9"/>
        <end position="28"/>
    </location>
</feature>
<dbReference type="EMBL" id="WNUR01001835">
    <property type="protein sequence ID" value="MDZ7543949.1"/>
    <property type="molecule type" value="Genomic_DNA"/>
</dbReference>
<keyword evidence="2 5" id="KW-0812">Transmembrane</keyword>
<dbReference type="InterPro" id="IPR013525">
    <property type="entry name" value="ABC2_TM"/>
</dbReference>
<dbReference type="Proteomes" id="UP001288944">
    <property type="component" value="Unassembled WGS sequence"/>
</dbReference>
<evidence type="ECO:0000256" key="5">
    <source>
        <dbReference type="SAM" id="Phobius"/>
    </source>
</evidence>
<feature type="non-terminal residue" evidence="7">
    <location>
        <position position="127"/>
    </location>
</feature>
<organism evidence="7 8">
    <name type="scientific">Clostridium perfringens</name>
    <dbReference type="NCBI Taxonomy" id="1502"/>
    <lineage>
        <taxon>Bacteria</taxon>
        <taxon>Bacillati</taxon>
        <taxon>Bacillota</taxon>
        <taxon>Clostridia</taxon>
        <taxon>Eubacteriales</taxon>
        <taxon>Clostridiaceae</taxon>
        <taxon>Clostridium</taxon>
    </lineage>
</organism>
<evidence type="ECO:0000313" key="7">
    <source>
        <dbReference type="EMBL" id="MDZ7543949.1"/>
    </source>
</evidence>
<evidence type="ECO:0000256" key="4">
    <source>
        <dbReference type="ARBA" id="ARBA00023136"/>
    </source>
</evidence>
<dbReference type="AlphaFoldDB" id="A0AAW9KMS1"/>
<feature type="non-terminal residue" evidence="7">
    <location>
        <position position="1"/>
    </location>
</feature>
<comment type="caution">
    <text evidence="7">The sequence shown here is derived from an EMBL/GenBank/DDBJ whole genome shotgun (WGS) entry which is preliminary data.</text>
</comment>
<gene>
    <name evidence="7" type="ORF">GNF83_22865</name>
</gene>
<protein>
    <submittedName>
        <fullName evidence="7">ABC transporter</fullName>
    </submittedName>
</protein>
<evidence type="ECO:0000256" key="2">
    <source>
        <dbReference type="ARBA" id="ARBA00022692"/>
    </source>
</evidence>
<evidence type="ECO:0000259" key="6">
    <source>
        <dbReference type="Pfam" id="PF12698"/>
    </source>
</evidence>
<evidence type="ECO:0000256" key="1">
    <source>
        <dbReference type="ARBA" id="ARBA00004141"/>
    </source>
</evidence>
<dbReference type="Pfam" id="PF12698">
    <property type="entry name" value="ABC2_membrane_3"/>
    <property type="match status" value="1"/>
</dbReference>
<evidence type="ECO:0000256" key="3">
    <source>
        <dbReference type="ARBA" id="ARBA00022989"/>
    </source>
</evidence>